<sequence>MNPLKRTIDPLASQLSRPFSSSASQLAEIPQDFLDSIRTQNGPDGEQWENQFRELVDRIEQLQVTPSPHLIDVKSTGAQLTLLQLAGQSGRRAHKSHNDPKDPVLVLSFHLETIKGTRVGGVHMHLDGTWKFFPSLNGKRLGVDQVLNKAGIKGLILETIEEETRETWDAAKKAEN</sequence>
<dbReference type="EMBL" id="DS028095">
    <property type="protein sequence ID" value="KMP05808.1"/>
    <property type="molecule type" value="Genomic_DNA"/>
</dbReference>
<gene>
    <name evidence="2" type="ORF">CIRG_05489</name>
</gene>
<protein>
    <submittedName>
        <fullName evidence="2">Uncharacterized protein</fullName>
    </submittedName>
</protein>
<reference evidence="3" key="1">
    <citation type="journal article" date="2010" name="Genome Res.">
        <title>Population genomic sequencing of Coccidioides fungi reveals recent hybridization and transposon control.</title>
        <authorList>
            <person name="Neafsey D.E."/>
            <person name="Barker B.M."/>
            <person name="Sharpton T.J."/>
            <person name="Stajich J.E."/>
            <person name="Park D.J."/>
            <person name="Whiston E."/>
            <person name="Hung C.-Y."/>
            <person name="McMahan C."/>
            <person name="White J."/>
            <person name="Sykes S."/>
            <person name="Heiman D."/>
            <person name="Young S."/>
            <person name="Zeng Q."/>
            <person name="Abouelleil A."/>
            <person name="Aftuck L."/>
            <person name="Bessette D."/>
            <person name="Brown A."/>
            <person name="FitzGerald M."/>
            <person name="Lui A."/>
            <person name="Macdonald J.P."/>
            <person name="Priest M."/>
            <person name="Orbach M.J."/>
            <person name="Galgiani J.N."/>
            <person name="Kirkland T.N."/>
            <person name="Cole G.T."/>
            <person name="Birren B.W."/>
            <person name="Henn M.R."/>
            <person name="Taylor J.W."/>
            <person name="Rounsley S.D."/>
        </authorList>
    </citation>
    <scope>NUCLEOTIDE SEQUENCE [LARGE SCALE GENOMIC DNA]</scope>
    <source>
        <strain evidence="3">RMSCC 2394</strain>
    </source>
</reference>
<evidence type="ECO:0000256" key="1">
    <source>
        <dbReference type="SAM" id="MobiDB-lite"/>
    </source>
</evidence>
<proteinExistence type="predicted"/>
<dbReference type="AlphaFoldDB" id="A0A0J6YFR5"/>
<name>A0A0J6YFR5_COCIT</name>
<organism evidence="2 3">
    <name type="scientific">Coccidioides immitis RMSCC 2394</name>
    <dbReference type="NCBI Taxonomy" id="404692"/>
    <lineage>
        <taxon>Eukaryota</taxon>
        <taxon>Fungi</taxon>
        <taxon>Dikarya</taxon>
        <taxon>Ascomycota</taxon>
        <taxon>Pezizomycotina</taxon>
        <taxon>Eurotiomycetes</taxon>
        <taxon>Eurotiomycetidae</taxon>
        <taxon>Onygenales</taxon>
        <taxon>Onygenaceae</taxon>
        <taxon>Coccidioides</taxon>
    </lineage>
</organism>
<evidence type="ECO:0000313" key="3">
    <source>
        <dbReference type="Proteomes" id="UP000054565"/>
    </source>
</evidence>
<evidence type="ECO:0000313" key="2">
    <source>
        <dbReference type="EMBL" id="KMP05808.1"/>
    </source>
</evidence>
<feature type="region of interest" description="Disordered" evidence="1">
    <location>
        <begin position="1"/>
        <end position="21"/>
    </location>
</feature>
<accession>A0A0J6YFR5</accession>
<dbReference type="Proteomes" id="UP000054565">
    <property type="component" value="Unassembled WGS sequence"/>
</dbReference>